<dbReference type="Proteomes" id="UP000309872">
    <property type="component" value="Unassembled WGS sequence"/>
</dbReference>
<accession>A0A4V5LZ05</accession>
<dbReference type="AlphaFoldDB" id="A0A4V5LZ05"/>
<keyword evidence="2" id="KW-1185">Reference proteome</keyword>
<sequence>MQKLLITFGTRPLAIRLSKLMQAKYEVLHATSEEVPSVLKDKYLNIPTGTNPIFSHEVLKLALDLDVQMILPLGATEVQAISESIQLFEEYGIRIICPDKNELLAIDVLFEPTKELPLSVVLDRVDLISGQPVASIVNGLGVISDSGEDFVLAVLK</sequence>
<proteinExistence type="predicted"/>
<evidence type="ECO:0000313" key="1">
    <source>
        <dbReference type="EMBL" id="TJY68569.1"/>
    </source>
</evidence>
<dbReference type="EMBL" id="SUKA01000001">
    <property type="protein sequence ID" value="TJY68569.1"/>
    <property type="molecule type" value="Genomic_DNA"/>
</dbReference>
<protein>
    <submittedName>
        <fullName evidence="1">Uncharacterized protein</fullName>
    </submittedName>
</protein>
<dbReference type="OrthoDB" id="707775at2"/>
<organism evidence="1 2">
    <name type="scientific">Sphingobacterium alkalisoli</name>
    <dbReference type="NCBI Taxonomy" id="1874115"/>
    <lineage>
        <taxon>Bacteria</taxon>
        <taxon>Pseudomonadati</taxon>
        <taxon>Bacteroidota</taxon>
        <taxon>Sphingobacteriia</taxon>
        <taxon>Sphingobacteriales</taxon>
        <taxon>Sphingobacteriaceae</taxon>
        <taxon>Sphingobacterium</taxon>
    </lineage>
</organism>
<comment type="caution">
    <text evidence="1">The sequence shown here is derived from an EMBL/GenBank/DDBJ whole genome shotgun (WGS) entry which is preliminary data.</text>
</comment>
<reference evidence="1 2" key="1">
    <citation type="submission" date="2019-04" db="EMBL/GenBank/DDBJ databases">
        <title>Sphingobacterium olei sp. nov., isolated from oil-contaminated soil.</title>
        <authorList>
            <person name="Liu B."/>
        </authorList>
    </citation>
    <scope>NUCLEOTIDE SEQUENCE [LARGE SCALE GENOMIC DNA]</scope>
    <source>
        <strain evidence="1 2">Y3L14</strain>
    </source>
</reference>
<gene>
    <name evidence="1" type="ORF">FAZ19_04760</name>
</gene>
<name>A0A4V5LZ05_9SPHI</name>
<dbReference type="Gene3D" id="3.40.50.20">
    <property type="match status" value="1"/>
</dbReference>
<evidence type="ECO:0000313" key="2">
    <source>
        <dbReference type="Proteomes" id="UP000309872"/>
    </source>
</evidence>
<dbReference type="RefSeq" id="WP_136819444.1">
    <property type="nucleotide sequence ID" value="NZ_BMJX01000001.1"/>
</dbReference>